<dbReference type="RefSeq" id="WP_235810326.1">
    <property type="nucleotide sequence ID" value="NZ_LJQC01000251.1"/>
</dbReference>
<dbReference type="SMART" id="SM00260">
    <property type="entry name" value="CheW"/>
    <property type="match status" value="1"/>
</dbReference>
<proteinExistence type="predicted"/>
<dbReference type="EMBL" id="LJQC01000251">
    <property type="protein sequence ID" value="KPX05422.1"/>
    <property type="molecule type" value="Genomic_DNA"/>
</dbReference>
<reference evidence="2 3" key="1">
    <citation type="submission" date="2015-09" db="EMBL/GenBank/DDBJ databases">
        <title>Genome announcement of multiple Pseudomonas syringae strains.</title>
        <authorList>
            <person name="Thakur S."/>
            <person name="Wang P.W."/>
            <person name="Gong Y."/>
            <person name="Weir B.S."/>
            <person name="Guttman D.S."/>
        </authorList>
    </citation>
    <scope>NUCLEOTIDE SEQUENCE [LARGE SCALE GENOMIC DNA]</scope>
    <source>
        <strain evidence="2 3">ICMP17001</strain>
    </source>
</reference>
<comment type="caution">
    <text evidence="2">The sequence shown here is derived from an EMBL/GenBank/DDBJ whole genome shotgun (WGS) entry which is preliminary data.</text>
</comment>
<evidence type="ECO:0000259" key="1">
    <source>
        <dbReference type="PROSITE" id="PS50851"/>
    </source>
</evidence>
<dbReference type="InterPro" id="IPR036061">
    <property type="entry name" value="CheW-like_dom_sf"/>
</dbReference>
<dbReference type="InterPro" id="IPR002545">
    <property type="entry name" value="CheW-lke_dom"/>
</dbReference>
<protein>
    <submittedName>
        <fullName evidence="2">CheW-like domain protein</fullName>
    </submittedName>
</protein>
<feature type="non-terminal residue" evidence="2">
    <location>
        <position position="1"/>
    </location>
</feature>
<feature type="non-terminal residue" evidence="2">
    <location>
        <position position="134"/>
    </location>
</feature>
<dbReference type="Proteomes" id="UP000051335">
    <property type="component" value="Unassembled WGS sequence"/>
</dbReference>
<organism evidence="2 3">
    <name type="scientific">Pseudomonas syringae pv. coryli</name>
    <dbReference type="NCBI Taxonomy" id="317659"/>
    <lineage>
        <taxon>Bacteria</taxon>
        <taxon>Pseudomonadati</taxon>
        <taxon>Pseudomonadota</taxon>
        <taxon>Gammaproteobacteria</taxon>
        <taxon>Pseudomonadales</taxon>
        <taxon>Pseudomonadaceae</taxon>
        <taxon>Pseudomonas</taxon>
    </lineage>
</organism>
<sequence>GVVQINGVYLAVVADALMEAVHWPADLHPHPLTRGALRGVFTLRGKPVPLVDLRAQLAEGGDMSSPTPLVAILKYGGGYLGLAIDAVCDILKARDSQFSPLGPAGSAVGLLPSLLLGAEKSRMIYKLDLAFMSG</sequence>
<evidence type="ECO:0000313" key="2">
    <source>
        <dbReference type="EMBL" id="KPX05422.1"/>
    </source>
</evidence>
<name>A0A0P9R2H7_9PSED</name>
<dbReference type="AlphaFoldDB" id="A0A0P9R2H7"/>
<dbReference type="PROSITE" id="PS50851">
    <property type="entry name" value="CHEW"/>
    <property type="match status" value="1"/>
</dbReference>
<feature type="domain" description="CheW-like" evidence="1">
    <location>
        <begin position="1"/>
        <end position="134"/>
    </location>
</feature>
<dbReference type="Gene3D" id="2.40.50.180">
    <property type="entry name" value="CheA-289, Domain 4"/>
    <property type="match status" value="1"/>
</dbReference>
<accession>A0A0P9R2H7</accession>
<dbReference type="GO" id="GO:0006935">
    <property type="term" value="P:chemotaxis"/>
    <property type="evidence" value="ECO:0007669"/>
    <property type="project" value="InterPro"/>
</dbReference>
<keyword evidence="3" id="KW-1185">Reference proteome</keyword>
<dbReference type="Pfam" id="PF01584">
    <property type="entry name" value="CheW"/>
    <property type="match status" value="1"/>
</dbReference>
<gene>
    <name evidence="2" type="ORF">ALO75_05307</name>
</gene>
<dbReference type="GO" id="GO:0007165">
    <property type="term" value="P:signal transduction"/>
    <property type="evidence" value="ECO:0007669"/>
    <property type="project" value="InterPro"/>
</dbReference>
<evidence type="ECO:0000313" key="3">
    <source>
        <dbReference type="Proteomes" id="UP000051335"/>
    </source>
</evidence>
<dbReference type="SUPFAM" id="SSF50341">
    <property type="entry name" value="CheW-like"/>
    <property type="match status" value="1"/>
</dbReference>